<accession>A0A9W6T1K4</accession>
<dbReference type="SUPFAM" id="SSF52777">
    <property type="entry name" value="CoA-dependent acyltransferases"/>
    <property type="match status" value="1"/>
</dbReference>
<gene>
    <name evidence="1" type="ORF">Cboi02_000390900</name>
</gene>
<protein>
    <submittedName>
        <fullName evidence="1">Unnamed protein product</fullName>
    </submittedName>
</protein>
<evidence type="ECO:0000313" key="1">
    <source>
        <dbReference type="EMBL" id="GME73114.1"/>
    </source>
</evidence>
<dbReference type="InterPro" id="IPR052058">
    <property type="entry name" value="Alcohol_O-acetyltransferase"/>
</dbReference>
<reference evidence="1" key="1">
    <citation type="submission" date="2023-04" db="EMBL/GenBank/DDBJ databases">
        <title>Candida boidinii NBRC 10035.</title>
        <authorList>
            <person name="Ichikawa N."/>
            <person name="Sato H."/>
            <person name="Tonouchi N."/>
        </authorList>
    </citation>
    <scope>NUCLEOTIDE SEQUENCE</scope>
    <source>
        <strain evidence="1">NBRC 10035</strain>
    </source>
</reference>
<dbReference type="PANTHER" id="PTHR28037">
    <property type="entry name" value="ALCOHOL O-ACETYLTRANSFERASE 1-RELATED"/>
    <property type="match status" value="1"/>
</dbReference>
<evidence type="ECO:0000313" key="2">
    <source>
        <dbReference type="Proteomes" id="UP001165120"/>
    </source>
</evidence>
<dbReference type="GO" id="GO:0008080">
    <property type="term" value="F:N-acetyltransferase activity"/>
    <property type="evidence" value="ECO:0007669"/>
    <property type="project" value="TreeGrafter"/>
</dbReference>
<dbReference type="PANTHER" id="PTHR28037:SF1">
    <property type="entry name" value="ALCOHOL O-ACETYLTRANSFERASE 1-RELATED"/>
    <property type="match status" value="1"/>
</dbReference>
<proteinExistence type="predicted"/>
<organism evidence="1 2">
    <name type="scientific">Candida boidinii</name>
    <name type="common">Yeast</name>
    <dbReference type="NCBI Taxonomy" id="5477"/>
    <lineage>
        <taxon>Eukaryota</taxon>
        <taxon>Fungi</taxon>
        <taxon>Dikarya</taxon>
        <taxon>Ascomycota</taxon>
        <taxon>Saccharomycotina</taxon>
        <taxon>Pichiomycetes</taxon>
        <taxon>Pichiales</taxon>
        <taxon>Pichiaceae</taxon>
        <taxon>Ogataea</taxon>
        <taxon>Ogataea/Candida clade</taxon>
    </lineage>
</organism>
<keyword evidence="2" id="KW-1185">Reference proteome</keyword>
<sequence>MSHSRNLSPMEEFFRWRNIYEIYSGYMMYGEFSKEFTVPALYKILENMIYKHPEMYCQFFDKTEEEVKSNPKKLKYSWDYILLRILTTSNFKNGPEAKISVLNSFKMEDVVEFIDVPDIDTEQGLIKYITENVINDNFHYNNQKPLWKVTVINRKNIIFYSDHTFFDGNSGINFFRELKDEFNELYKNGEIEKLLSTEKETEEKIMKSEIFSSVDSKHEIGLPLDTFKICPYTPSNKDFWGIILSAFIPSFMKKLLSFFYNKVFARIFKSDKYITKSACSDVLWKEDENKPRVWIDQIKFLNYSPDEVNILVEICRRNEVKLTSLISTACAMGVAPYANSKDIRIGIPINGRKLVNPESLKNNSIKDPLKLFGVIIGEITPVFPSKVLNESVDAIDEENGQEVELKNRTRVDWDIVRWFQNELNVNGDDSFGGIGMLDYINVQEFVQETLGKPKHVTLELSNVGVVKNNKDDYVKLNQIYFHQPNGVGGGYHGCNVISTDIGGMTISLCTIPGFKREFETLYKIFDATLKRVIALG</sequence>
<comment type="caution">
    <text evidence="1">The sequence shown here is derived from an EMBL/GenBank/DDBJ whole genome shotgun (WGS) entry which is preliminary data.</text>
</comment>
<dbReference type="InterPro" id="IPR010828">
    <property type="entry name" value="Atf2/Sli1-like"/>
</dbReference>
<dbReference type="AlphaFoldDB" id="A0A9W6T1K4"/>
<dbReference type="EMBL" id="BSXN01001452">
    <property type="protein sequence ID" value="GME73114.1"/>
    <property type="molecule type" value="Genomic_DNA"/>
</dbReference>
<dbReference type="Proteomes" id="UP001165120">
    <property type="component" value="Unassembled WGS sequence"/>
</dbReference>
<name>A0A9W6T1K4_CANBO</name>
<dbReference type="Pfam" id="PF07247">
    <property type="entry name" value="AATase"/>
    <property type="match status" value="1"/>
</dbReference>